<evidence type="ECO:0000313" key="1">
    <source>
        <dbReference type="EMBL" id="KAL1504702.1"/>
    </source>
</evidence>
<dbReference type="AlphaFoldDB" id="A0AB34IR85"/>
<dbReference type="EMBL" id="JBGBPQ010000019">
    <property type="protein sequence ID" value="KAL1504702.1"/>
    <property type="molecule type" value="Genomic_DNA"/>
</dbReference>
<proteinExistence type="predicted"/>
<comment type="caution">
    <text evidence="1">The sequence shown here is derived from an EMBL/GenBank/DDBJ whole genome shotgun (WGS) entry which is preliminary data.</text>
</comment>
<name>A0AB34IR85_PRYPA</name>
<gene>
    <name evidence="1" type="ORF">AB1Y20_008481</name>
</gene>
<accession>A0AB34IR85</accession>
<keyword evidence="2" id="KW-1185">Reference proteome</keyword>
<sequence length="335" mass="36518">MYSKLALVNTLAVYDAARHTGAALRVATLLAQTYSAAQHSTSAAVREDGHEQLLLCLRSSPRAGVMLRPQHAALCPLAFALLRARTLLVSRNWRAAAVEYRALVARLHELQGPLSALCMRASDVLRQAGLALLHEGEYHAFLALLEEHGAGEWADLLPLKADALLCANEPELALEACAAARARITRPDAPPPAGARVDEELLLRNNFACLLVAAGKLADAELELLRCVQLAPGEVAPVYNLALLLWQAGERRRASQHWLRFRKYPYQETSASVYEHYAAHVLPPPAEVPPHESHVSGHVSKESIAALDRMVLGYWAELIRKDALSRQWDGGGAAS</sequence>
<dbReference type="Gene3D" id="1.25.40.10">
    <property type="entry name" value="Tetratricopeptide repeat domain"/>
    <property type="match status" value="1"/>
</dbReference>
<protein>
    <submittedName>
        <fullName evidence="1">Uncharacterized protein</fullName>
    </submittedName>
</protein>
<dbReference type="InterPro" id="IPR011990">
    <property type="entry name" value="TPR-like_helical_dom_sf"/>
</dbReference>
<evidence type="ECO:0000313" key="2">
    <source>
        <dbReference type="Proteomes" id="UP001515480"/>
    </source>
</evidence>
<reference evidence="1 2" key="1">
    <citation type="journal article" date="2024" name="Science">
        <title>Giant polyketide synthase enzymes in the biosynthesis of giant marine polyether toxins.</title>
        <authorList>
            <person name="Fallon T.R."/>
            <person name="Shende V.V."/>
            <person name="Wierzbicki I.H."/>
            <person name="Pendleton A.L."/>
            <person name="Watervoot N.F."/>
            <person name="Auber R.P."/>
            <person name="Gonzalez D.J."/>
            <person name="Wisecaver J.H."/>
            <person name="Moore B.S."/>
        </authorList>
    </citation>
    <scope>NUCLEOTIDE SEQUENCE [LARGE SCALE GENOMIC DNA]</scope>
    <source>
        <strain evidence="1 2">12B1</strain>
    </source>
</reference>
<organism evidence="1 2">
    <name type="scientific">Prymnesium parvum</name>
    <name type="common">Toxic golden alga</name>
    <dbReference type="NCBI Taxonomy" id="97485"/>
    <lineage>
        <taxon>Eukaryota</taxon>
        <taxon>Haptista</taxon>
        <taxon>Haptophyta</taxon>
        <taxon>Prymnesiophyceae</taxon>
        <taxon>Prymnesiales</taxon>
        <taxon>Prymnesiaceae</taxon>
        <taxon>Prymnesium</taxon>
    </lineage>
</organism>
<dbReference type="SUPFAM" id="SSF48452">
    <property type="entry name" value="TPR-like"/>
    <property type="match status" value="1"/>
</dbReference>
<dbReference type="Proteomes" id="UP001515480">
    <property type="component" value="Unassembled WGS sequence"/>
</dbReference>